<dbReference type="Pfam" id="PF20352">
    <property type="entry name" value="DUF6647"/>
    <property type="match status" value="1"/>
</dbReference>
<evidence type="ECO:0000313" key="3">
    <source>
        <dbReference type="Proteomes" id="UP000198426"/>
    </source>
</evidence>
<gene>
    <name evidence="2" type="ORF">SAMN05421757_11251</name>
</gene>
<organism evidence="2 3">
    <name type="scientific">Tropicimonas sediminicola</name>
    <dbReference type="NCBI Taxonomy" id="1031541"/>
    <lineage>
        <taxon>Bacteria</taxon>
        <taxon>Pseudomonadati</taxon>
        <taxon>Pseudomonadota</taxon>
        <taxon>Alphaproteobacteria</taxon>
        <taxon>Rhodobacterales</taxon>
        <taxon>Roseobacteraceae</taxon>
        <taxon>Tropicimonas</taxon>
    </lineage>
</organism>
<reference evidence="2 3" key="1">
    <citation type="submission" date="2017-06" db="EMBL/GenBank/DDBJ databases">
        <authorList>
            <person name="Kim H.J."/>
            <person name="Triplett B.A."/>
        </authorList>
    </citation>
    <scope>NUCLEOTIDE SEQUENCE [LARGE SCALE GENOMIC DNA]</scope>
    <source>
        <strain evidence="2 3">DSM 29339</strain>
    </source>
</reference>
<keyword evidence="3" id="KW-1185">Reference proteome</keyword>
<accession>A0A239M2H1</accession>
<name>A0A239M2H1_9RHOB</name>
<protein>
    <recommendedName>
        <fullName evidence="1">DUF6647 domain-containing protein</fullName>
    </recommendedName>
</protein>
<sequence length="119" mass="13772">MIETRLASATSAEQIHAIEVTNPRGRPDYGIYAIYSDETSTVYLQEDWSAQSPADVSILVHELVHHMQNQANLDYECPEMSEKLAYRAQRRWLHDFGINLESEFNLDPMTVLVRTNCWQ</sequence>
<evidence type="ECO:0000259" key="1">
    <source>
        <dbReference type="Pfam" id="PF20352"/>
    </source>
</evidence>
<dbReference type="InterPro" id="IPR046589">
    <property type="entry name" value="DUF6647"/>
</dbReference>
<feature type="domain" description="DUF6647" evidence="1">
    <location>
        <begin position="33"/>
        <end position="117"/>
    </location>
</feature>
<dbReference type="EMBL" id="FZOY01000012">
    <property type="protein sequence ID" value="SNT36967.1"/>
    <property type="molecule type" value="Genomic_DNA"/>
</dbReference>
<dbReference type="Proteomes" id="UP000198426">
    <property type="component" value="Unassembled WGS sequence"/>
</dbReference>
<evidence type="ECO:0000313" key="2">
    <source>
        <dbReference type="EMBL" id="SNT36967.1"/>
    </source>
</evidence>
<dbReference type="AlphaFoldDB" id="A0A239M2H1"/>
<proteinExistence type="predicted"/>